<dbReference type="AlphaFoldDB" id="A0A2D3V790"/>
<organism evidence="2 3">
    <name type="scientific">Ramularia collo-cygni</name>
    <dbReference type="NCBI Taxonomy" id="112498"/>
    <lineage>
        <taxon>Eukaryota</taxon>
        <taxon>Fungi</taxon>
        <taxon>Dikarya</taxon>
        <taxon>Ascomycota</taxon>
        <taxon>Pezizomycotina</taxon>
        <taxon>Dothideomycetes</taxon>
        <taxon>Dothideomycetidae</taxon>
        <taxon>Mycosphaerellales</taxon>
        <taxon>Mycosphaerellaceae</taxon>
        <taxon>Ramularia</taxon>
    </lineage>
</organism>
<protein>
    <submittedName>
        <fullName evidence="2">Uncharacterized protein</fullName>
    </submittedName>
</protein>
<evidence type="ECO:0000313" key="2">
    <source>
        <dbReference type="EMBL" id="CZT18414.1"/>
    </source>
</evidence>
<gene>
    <name evidence="2" type="ORF">RCC_04259</name>
</gene>
<keyword evidence="3" id="KW-1185">Reference proteome</keyword>
<dbReference type="Proteomes" id="UP000225277">
    <property type="component" value="Unassembled WGS sequence"/>
</dbReference>
<proteinExistence type="predicted"/>
<feature type="compositionally biased region" description="Basic and acidic residues" evidence="1">
    <location>
        <begin position="54"/>
        <end position="66"/>
    </location>
</feature>
<dbReference type="RefSeq" id="XP_023625304.1">
    <property type="nucleotide sequence ID" value="XM_023769536.1"/>
</dbReference>
<evidence type="ECO:0000256" key="1">
    <source>
        <dbReference type="SAM" id="MobiDB-lite"/>
    </source>
</evidence>
<dbReference type="EMBL" id="FJUY01000005">
    <property type="protein sequence ID" value="CZT18414.1"/>
    <property type="molecule type" value="Genomic_DNA"/>
</dbReference>
<feature type="compositionally biased region" description="Acidic residues" evidence="1">
    <location>
        <begin position="98"/>
        <end position="117"/>
    </location>
</feature>
<sequence>MSSSTSSFANTAREHNSSMSRYEKAHSVGASDLGRLALRRDSDAEMVETRTQAKKRESSRSKDKGKARAKAGSSSRSPDDKRKSRRTTSKGGQKRPSDDDDDDEGDDSSSDDEDEAPEPTVKEHFRMLVSVLNADHLSPVEFVDYPSSSMPLQSRTLRAYADNMAEHLNQTGRQAVWNQNPPSGAAWGEMAHQILNRRKISAEHRFISGDIDSIEALKQFDRIYSSIREMLVKPLYRNTHANAKKDLVYLLVDILNFIIREWRPRGGEDTLVYAGSAQGQERNIYMRFITKPDVQAQYMRTLMGLCLRADLRDLFKVTRVRESLVDSCARIHRYIAVTPPAMPVFGPLGNFSQNLERLLQQLSIPLPR</sequence>
<dbReference type="STRING" id="112498.A0A2D3V790"/>
<feature type="compositionally biased region" description="Polar residues" evidence="1">
    <location>
        <begin position="1"/>
        <end position="10"/>
    </location>
</feature>
<feature type="region of interest" description="Disordered" evidence="1">
    <location>
        <begin position="1"/>
        <end position="119"/>
    </location>
</feature>
<dbReference type="GeneID" id="35599435"/>
<evidence type="ECO:0000313" key="3">
    <source>
        <dbReference type="Proteomes" id="UP000225277"/>
    </source>
</evidence>
<name>A0A2D3V790_9PEZI</name>
<reference evidence="2 3" key="1">
    <citation type="submission" date="2016-03" db="EMBL/GenBank/DDBJ databases">
        <authorList>
            <person name="Ploux O."/>
        </authorList>
    </citation>
    <scope>NUCLEOTIDE SEQUENCE [LARGE SCALE GENOMIC DNA]</scope>
    <source>
        <strain evidence="2 3">URUG2</strain>
    </source>
</reference>
<feature type="compositionally biased region" description="Basic and acidic residues" evidence="1">
    <location>
        <begin position="12"/>
        <end position="26"/>
    </location>
</feature>
<accession>A0A2D3V790</accession>